<dbReference type="EMBL" id="JADQDK010000001">
    <property type="protein sequence ID" value="MBW0134297.1"/>
    <property type="molecule type" value="Genomic_DNA"/>
</dbReference>
<reference evidence="1 2" key="1">
    <citation type="submission" date="2020-11" db="EMBL/GenBank/DDBJ databases">
        <title>Pseudonocardia abyssalis sp. nov. and Pseudonocardia oceani sp. nov., description and phylogenomic analysis of two novel actinomycetes isolated from the deep Southern Ocean.</title>
        <authorList>
            <person name="Parra J."/>
        </authorList>
    </citation>
    <scope>NUCLEOTIDE SEQUENCE [LARGE SCALE GENOMIC DNA]</scope>
    <source>
        <strain evidence="1 2">KRD-168</strain>
    </source>
</reference>
<accession>A0ABS6UQ50</accession>
<evidence type="ECO:0000313" key="1">
    <source>
        <dbReference type="EMBL" id="MBW0134297.1"/>
    </source>
</evidence>
<evidence type="ECO:0000313" key="2">
    <source>
        <dbReference type="Proteomes" id="UP000694287"/>
    </source>
</evidence>
<proteinExistence type="predicted"/>
<dbReference type="RefSeq" id="WP_218605139.1">
    <property type="nucleotide sequence ID" value="NZ_JADQDJ010000306.1"/>
</dbReference>
<dbReference type="Proteomes" id="UP000694287">
    <property type="component" value="Unassembled WGS sequence"/>
</dbReference>
<sequence>MLTTSVHQPAELLDRLVDGAVASRVADGPRAACVRAARPLVGEITALRESLHVAGLAKVLLVAAPEVGAVAEAFAGDGARLLVLDTADPVRVADALDGDLDATVLVVAVPPGTAPVEVRALDRVVEEIRAGFRAEGLDADAHTVVVAPGRDATVTGGAAGAFSPYALVPAGLAGADVAALVTDAVAARDTLLADDPANPAIVLGALLAEHDVVEVGDRWAAALLDAVGGEPVPVVHDGGPDTHQALRIGPDGDVDVPGPVAARILLWEHAAAVAAHLREPGRPAPSGDHLRPAFTDDDVEVSAGPWLPPGTTTVGDALLALMDAGGTHVALHAHLDRESDASIALLRGVLARRTGRTVTFDWGPALRPGAAVCQITGAGDGRSGLDDAQVGQADADAAAQPGPVLRLHLPDRLLGLVAVVRAVQHL</sequence>
<comment type="caution">
    <text evidence="1">The sequence shown here is derived from an EMBL/GenBank/DDBJ whole genome shotgun (WGS) entry which is preliminary data.</text>
</comment>
<gene>
    <name evidence="1" type="ORF">I4I81_08515</name>
</gene>
<evidence type="ECO:0008006" key="3">
    <source>
        <dbReference type="Google" id="ProtNLM"/>
    </source>
</evidence>
<keyword evidence="2" id="KW-1185">Reference proteome</keyword>
<organism evidence="1 2">
    <name type="scientific">Pseudonocardia abyssalis</name>
    <dbReference type="NCBI Taxonomy" id="2792008"/>
    <lineage>
        <taxon>Bacteria</taxon>
        <taxon>Bacillati</taxon>
        <taxon>Actinomycetota</taxon>
        <taxon>Actinomycetes</taxon>
        <taxon>Pseudonocardiales</taxon>
        <taxon>Pseudonocardiaceae</taxon>
        <taxon>Pseudonocardia</taxon>
    </lineage>
</organism>
<name>A0ABS6UQ50_9PSEU</name>
<protein>
    <recommendedName>
        <fullName evidence="3">Glucose-6-phosphate isomerase</fullName>
    </recommendedName>
</protein>